<organism evidence="2 3">
    <name type="scientific">Plectonema cf. radiosum LEGE 06105</name>
    <dbReference type="NCBI Taxonomy" id="945769"/>
    <lineage>
        <taxon>Bacteria</taxon>
        <taxon>Bacillati</taxon>
        <taxon>Cyanobacteriota</taxon>
        <taxon>Cyanophyceae</taxon>
        <taxon>Oscillatoriophycideae</taxon>
        <taxon>Oscillatoriales</taxon>
        <taxon>Microcoleaceae</taxon>
        <taxon>Plectonema</taxon>
    </lineage>
</organism>
<comment type="caution">
    <text evidence="2">The sequence shown here is derived from an EMBL/GenBank/DDBJ whole genome shotgun (WGS) entry which is preliminary data.</text>
</comment>
<dbReference type="Proteomes" id="UP000620559">
    <property type="component" value="Unassembled WGS sequence"/>
</dbReference>
<evidence type="ECO:0000256" key="1">
    <source>
        <dbReference type="SAM" id="Phobius"/>
    </source>
</evidence>
<reference evidence="2" key="1">
    <citation type="submission" date="2020-10" db="EMBL/GenBank/DDBJ databases">
        <authorList>
            <person name="Castelo-Branco R."/>
            <person name="Eusebio N."/>
            <person name="Adriana R."/>
            <person name="Vieira A."/>
            <person name="Brugerolle De Fraissinette N."/>
            <person name="Rezende De Castro R."/>
            <person name="Schneider M.P."/>
            <person name="Vasconcelos V."/>
            <person name="Leao P.N."/>
        </authorList>
    </citation>
    <scope>NUCLEOTIDE SEQUENCE</scope>
    <source>
        <strain evidence="2">LEGE 06105</strain>
    </source>
</reference>
<feature type="transmembrane region" description="Helical" evidence="1">
    <location>
        <begin position="41"/>
        <end position="65"/>
    </location>
</feature>
<keyword evidence="1" id="KW-0812">Transmembrane</keyword>
<dbReference type="EMBL" id="JADEWL010000204">
    <property type="protein sequence ID" value="MBE9216795.1"/>
    <property type="molecule type" value="Genomic_DNA"/>
</dbReference>
<evidence type="ECO:0000313" key="2">
    <source>
        <dbReference type="EMBL" id="MBE9216795.1"/>
    </source>
</evidence>
<dbReference type="RefSeq" id="WP_193925578.1">
    <property type="nucleotide sequence ID" value="NZ_JADEWL010000204.1"/>
</dbReference>
<keyword evidence="1" id="KW-0472">Membrane</keyword>
<accession>A0A8J7F7C0</accession>
<evidence type="ECO:0000313" key="3">
    <source>
        <dbReference type="Proteomes" id="UP000620559"/>
    </source>
</evidence>
<feature type="transmembrane region" description="Helical" evidence="1">
    <location>
        <begin position="15"/>
        <end position="35"/>
    </location>
</feature>
<gene>
    <name evidence="2" type="ORF">IQ247_29785</name>
</gene>
<keyword evidence="3" id="KW-1185">Reference proteome</keyword>
<proteinExistence type="predicted"/>
<sequence>MNSEKSNKLSVNIRFARFAIGLFAGLFVAGIFWLYSIEFHVPIPLIQGIIGSSILAISCGAIATISGLDKIFENFPNL</sequence>
<dbReference type="AlphaFoldDB" id="A0A8J7F7C0"/>
<protein>
    <submittedName>
        <fullName evidence="2">Uncharacterized protein</fullName>
    </submittedName>
</protein>
<keyword evidence="1" id="KW-1133">Transmembrane helix</keyword>
<name>A0A8J7F7C0_9CYAN</name>